<dbReference type="Proteomes" id="UP000799772">
    <property type="component" value="Unassembled WGS sequence"/>
</dbReference>
<evidence type="ECO:0000313" key="2">
    <source>
        <dbReference type="EMBL" id="KAF2100233.1"/>
    </source>
</evidence>
<dbReference type="InterPro" id="IPR052895">
    <property type="entry name" value="HetReg/Transcr_Mod"/>
</dbReference>
<proteinExistence type="predicted"/>
<dbReference type="PANTHER" id="PTHR24148">
    <property type="entry name" value="ANKYRIN REPEAT DOMAIN-CONTAINING PROTEIN 39 HOMOLOG-RELATED"/>
    <property type="match status" value="1"/>
</dbReference>
<dbReference type="InterPro" id="IPR010730">
    <property type="entry name" value="HET"/>
</dbReference>
<feature type="domain" description="Heterokaryon incompatibility" evidence="1">
    <location>
        <begin position="56"/>
        <end position="225"/>
    </location>
</feature>
<comment type="caution">
    <text evidence="2">The sequence shown here is derived from an EMBL/GenBank/DDBJ whole genome shotgun (WGS) entry which is preliminary data.</text>
</comment>
<evidence type="ECO:0000259" key="1">
    <source>
        <dbReference type="Pfam" id="PF06985"/>
    </source>
</evidence>
<organism evidence="2 3">
    <name type="scientific">Rhizodiscina lignyota</name>
    <dbReference type="NCBI Taxonomy" id="1504668"/>
    <lineage>
        <taxon>Eukaryota</taxon>
        <taxon>Fungi</taxon>
        <taxon>Dikarya</taxon>
        <taxon>Ascomycota</taxon>
        <taxon>Pezizomycotina</taxon>
        <taxon>Dothideomycetes</taxon>
        <taxon>Pleosporomycetidae</taxon>
        <taxon>Aulographales</taxon>
        <taxon>Rhizodiscinaceae</taxon>
        <taxon>Rhizodiscina</taxon>
    </lineage>
</organism>
<accession>A0A9P4IHR9</accession>
<keyword evidence="3" id="KW-1185">Reference proteome</keyword>
<dbReference type="AlphaFoldDB" id="A0A9P4IHR9"/>
<name>A0A9P4IHR9_9PEZI</name>
<dbReference type="PANTHER" id="PTHR24148:SF73">
    <property type="entry name" value="HET DOMAIN PROTEIN (AFU_ORTHOLOGUE AFUA_8G01020)"/>
    <property type="match status" value="1"/>
</dbReference>
<dbReference type="Pfam" id="PF26639">
    <property type="entry name" value="Het-6_barrel"/>
    <property type="match status" value="1"/>
</dbReference>
<sequence>MPLVNSQTIQPGVSFYQEPITKGSRDIRLLNLHLGRWEEDIQCDIRVVSLDSKPKYEAFSYTWGDASITKPIFVNSNECRATANLEAALRHIRRIDRPLVLWIDALCINQEDVAEKTHQVAMMAEIYRSCTHCYIWLGCPSEYFERNQRDPNEYVLKMYDQNSNPFELVSHFAQNKHWYELPCFSPKFDDTDEECVERLKSLPIWKGFGIVANSSWWRRVWTLQEVVLSSEATVIFGHWTIPWKDMVDADENSTSHEINTSGCCVKSRNKLMGEVYLAIHQLFDAVGNISFARKPRPTNATGPKFRSTQIAFVGRECHDPRDRVYGMLGLFSYGNRLGINPDYSLQLREAYTNVFQSMIEEYSDGDLHAMLGCSFNSNHAGLPSWVPNFAIPLDITLQRRQHFRFAYQYPRYQAAKNTSAKKTFEDGGIFHLSGVKVGVVTDVSASKRMDTWTEASKALSELAEMANVPKRQTKATGAGYDSRYDMFWRTVISDIVYLYDTNDYRRLSDDDYEEFERFRLQAATVAGPNPSVYHTKMEFAGVVCCSLDNRCFFLTEEDRFGTGPPGMEAGDQVWVLLGGRIPFVLRPVTNVKQGSRSEAYNFIGDCYLHGVMDGQALDVGAPEVTVALY</sequence>
<evidence type="ECO:0000313" key="3">
    <source>
        <dbReference type="Proteomes" id="UP000799772"/>
    </source>
</evidence>
<reference evidence="2" key="1">
    <citation type="journal article" date="2020" name="Stud. Mycol.">
        <title>101 Dothideomycetes genomes: a test case for predicting lifestyles and emergence of pathogens.</title>
        <authorList>
            <person name="Haridas S."/>
            <person name="Albert R."/>
            <person name="Binder M."/>
            <person name="Bloem J."/>
            <person name="Labutti K."/>
            <person name="Salamov A."/>
            <person name="Andreopoulos B."/>
            <person name="Baker S."/>
            <person name="Barry K."/>
            <person name="Bills G."/>
            <person name="Bluhm B."/>
            <person name="Cannon C."/>
            <person name="Castanera R."/>
            <person name="Culley D."/>
            <person name="Daum C."/>
            <person name="Ezra D."/>
            <person name="Gonzalez J."/>
            <person name="Henrissat B."/>
            <person name="Kuo A."/>
            <person name="Liang C."/>
            <person name="Lipzen A."/>
            <person name="Lutzoni F."/>
            <person name="Magnuson J."/>
            <person name="Mondo S."/>
            <person name="Nolan M."/>
            <person name="Ohm R."/>
            <person name="Pangilinan J."/>
            <person name="Park H.-J."/>
            <person name="Ramirez L."/>
            <person name="Alfaro M."/>
            <person name="Sun H."/>
            <person name="Tritt A."/>
            <person name="Yoshinaga Y."/>
            <person name="Zwiers L.-H."/>
            <person name="Turgeon B."/>
            <person name="Goodwin S."/>
            <person name="Spatafora J."/>
            <person name="Crous P."/>
            <person name="Grigoriev I."/>
        </authorList>
    </citation>
    <scope>NUCLEOTIDE SEQUENCE</scope>
    <source>
        <strain evidence="2">CBS 133067</strain>
    </source>
</reference>
<protein>
    <submittedName>
        <fullName evidence="2">HET-domain-containing protein</fullName>
    </submittedName>
</protein>
<gene>
    <name evidence="2" type="ORF">NA57DRAFT_54330</name>
</gene>
<dbReference type="OrthoDB" id="3557394at2759"/>
<dbReference type="EMBL" id="ML978124">
    <property type="protein sequence ID" value="KAF2100233.1"/>
    <property type="molecule type" value="Genomic_DNA"/>
</dbReference>
<dbReference type="Pfam" id="PF06985">
    <property type="entry name" value="HET"/>
    <property type="match status" value="1"/>
</dbReference>